<evidence type="ECO:0000256" key="4">
    <source>
        <dbReference type="ARBA" id="ARBA00022692"/>
    </source>
</evidence>
<dbReference type="OrthoDB" id="3177957at2"/>
<evidence type="ECO:0000313" key="10">
    <source>
        <dbReference type="Proteomes" id="UP000237752"/>
    </source>
</evidence>
<dbReference type="PANTHER" id="PTHR23517:SF13">
    <property type="entry name" value="MAJOR FACILITATOR SUPERFAMILY MFS_1"/>
    <property type="match status" value="1"/>
</dbReference>
<dbReference type="PANTHER" id="PTHR23517">
    <property type="entry name" value="RESISTANCE PROTEIN MDTM, PUTATIVE-RELATED-RELATED"/>
    <property type="match status" value="1"/>
</dbReference>
<feature type="transmembrane region" description="Helical" evidence="7">
    <location>
        <begin position="223"/>
        <end position="244"/>
    </location>
</feature>
<name>A0A2T0Z020_9ACTN</name>
<feature type="transmembrane region" description="Helical" evidence="7">
    <location>
        <begin position="379"/>
        <end position="398"/>
    </location>
</feature>
<dbReference type="Gene3D" id="1.20.1250.20">
    <property type="entry name" value="MFS general substrate transporter like domains"/>
    <property type="match status" value="1"/>
</dbReference>
<keyword evidence="2" id="KW-0813">Transport</keyword>
<feature type="transmembrane region" description="Helical" evidence="7">
    <location>
        <begin position="287"/>
        <end position="306"/>
    </location>
</feature>
<evidence type="ECO:0000256" key="6">
    <source>
        <dbReference type="ARBA" id="ARBA00023136"/>
    </source>
</evidence>
<evidence type="ECO:0000256" key="1">
    <source>
        <dbReference type="ARBA" id="ARBA00004651"/>
    </source>
</evidence>
<dbReference type="InterPro" id="IPR011701">
    <property type="entry name" value="MFS"/>
</dbReference>
<comment type="subcellular location">
    <subcellularLocation>
        <location evidence="1">Cell membrane</location>
        <topology evidence="1">Multi-pass membrane protein</topology>
    </subcellularLocation>
</comment>
<dbReference type="GO" id="GO:0005886">
    <property type="term" value="C:plasma membrane"/>
    <property type="evidence" value="ECO:0007669"/>
    <property type="project" value="UniProtKB-SubCell"/>
</dbReference>
<feature type="transmembrane region" description="Helical" evidence="7">
    <location>
        <begin position="259"/>
        <end position="278"/>
    </location>
</feature>
<feature type="transmembrane region" description="Helical" evidence="7">
    <location>
        <begin position="50"/>
        <end position="75"/>
    </location>
</feature>
<sequence>MVVTPKDSKTSDASGETPRWGFWFFGITFVFFMLASSAPSPLYVVYQQKFGFSAAVLTLVFAVYVVALLIALLTVGSLSDFVGRRPMLLASFVAEALALATFAFAQNLTWLLVARAVQGAATGAATGVIGAGAIDNQRRDRPGSAATLNAVAPGVGLAAGAVAAGVFVQYLPQPTRLIYLVLIGAFVVLFFIALRLPETSPRITGAVASLVPQLKFPRYLRPYLVRAAPCLFCSWSLGGFYLALGPSITKSVLGLDNHLIGGLTICALALPSTSVLLFRRFFDNHGLMYIGAGATAIGVIGVMLSTLAGATILFFLASIVAGVGFGTIFVGSFGSVSERINPLERAQIVATIYVINYTAFSVPVIVAGLVVAQQGMLRTTTYFSIYVFVLAILAFVAIRSGRRRARELPAP</sequence>
<dbReference type="GO" id="GO:0022857">
    <property type="term" value="F:transmembrane transporter activity"/>
    <property type="evidence" value="ECO:0007669"/>
    <property type="project" value="InterPro"/>
</dbReference>
<keyword evidence="10" id="KW-1185">Reference proteome</keyword>
<reference evidence="9 10" key="1">
    <citation type="submission" date="2018-03" db="EMBL/GenBank/DDBJ databases">
        <title>Genomic Encyclopedia of Archaeal and Bacterial Type Strains, Phase II (KMG-II): from individual species to whole genera.</title>
        <authorList>
            <person name="Goeker M."/>
        </authorList>
    </citation>
    <scope>NUCLEOTIDE SEQUENCE [LARGE SCALE GENOMIC DNA]</scope>
    <source>
        <strain evidence="9 10">DSM 100065</strain>
    </source>
</reference>
<feature type="transmembrane region" description="Helical" evidence="7">
    <location>
        <begin position="348"/>
        <end position="373"/>
    </location>
</feature>
<organism evidence="9 10">
    <name type="scientific">Antricoccus suffuscus</name>
    <dbReference type="NCBI Taxonomy" id="1629062"/>
    <lineage>
        <taxon>Bacteria</taxon>
        <taxon>Bacillati</taxon>
        <taxon>Actinomycetota</taxon>
        <taxon>Actinomycetes</taxon>
        <taxon>Geodermatophilales</taxon>
        <taxon>Antricoccaceae</taxon>
        <taxon>Antricoccus</taxon>
    </lineage>
</organism>
<dbReference type="InterPro" id="IPR020846">
    <property type="entry name" value="MFS_dom"/>
</dbReference>
<evidence type="ECO:0000256" key="7">
    <source>
        <dbReference type="SAM" id="Phobius"/>
    </source>
</evidence>
<feature type="transmembrane region" description="Helical" evidence="7">
    <location>
        <begin position="146"/>
        <end position="171"/>
    </location>
</feature>
<keyword evidence="3" id="KW-1003">Cell membrane</keyword>
<accession>A0A2T0Z020</accession>
<dbReference type="InterPro" id="IPR050171">
    <property type="entry name" value="MFS_Transporters"/>
</dbReference>
<feature type="domain" description="Major facilitator superfamily (MFS) profile" evidence="8">
    <location>
        <begin position="1"/>
        <end position="411"/>
    </location>
</feature>
<feature type="transmembrane region" description="Helical" evidence="7">
    <location>
        <begin position="312"/>
        <end position="336"/>
    </location>
</feature>
<dbReference type="CDD" id="cd06174">
    <property type="entry name" value="MFS"/>
    <property type="match status" value="1"/>
</dbReference>
<keyword evidence="4 7" id="KW-0812">Transmembrane</keyword>
<evidence type="ECO:0000313" key="9">
    <source>
        <dbReference type="EMBL" id="PRZ29695.1"/>
    </source>
</evidence>
<feature type="transmembrane region" description="Helical" evidence="7">
    <location>
        <begin position="87"/>
        <end position="106"/>
    </location>
</feature>
<proteinExistence type="predicted"/>
<gene>
    <name evidence="9" type="ORF">CLV47_1324</name>
</gene>
<protein>
    <submittedName>
        <fullName evidence="9">Putative MFS family arabinose efflux permease</fullName>
    </submittedName>
</protein>
<evidence type="ECO:0000256" key="2">
    <source>
        <dbReference type="ARBA" id="ARBA00022448"/>
    </source>
</evidence>
<dbReference type="AlphaFoldDB" id="A0A2T0Z020"/>
<keyword evidence="5 7" id="KW-1133">Transmembrane helix</keyword>
<dbReference type="Proteomes" id="UP000237752">
    <property type="component" value="Unassembled WGS sequence"/>
</dbReference>
<feature type="transmembrane region" description="Helical" evidence="7">
    <location>
        <begin position="20"/>
        <end position="38"/>
    </location>
</feature>
<dbReference type="PROSITE" id="PS50850">
    <property type="entry name" value="MFS"/>
    <property type="match status" value="1"/>
</dbReference>
<evidence type="ECO:0000256" key="3">
    <source>
        <dbReference type="ARBA" id="ARBA00022475"/>
    </source>
</evidence>
<dbReference type="SUPFAM" id="SSF103473">
    <property type="entry name" value="MFS general substrate transporter"/>
    <property type="match status" value="1"/>
</dbReference>
<evidence type="ECO:0000259" key="8">
    <source>
        <dbReference type="PROSITE" id="PS50850"/>
    </source>
</evidence>
<comment type="caution">
    <text evidence="9">The sequence shown here is derived from an EMBL/GenBank/DDBJ whole genome shotgun (WGS) entry which is preliminary data.</text>
</comment>
<dbReference type="InterPro" id="IPR036259">
    <property type="entry name" value="MFS_trans_sf"/>
</dbReference>
<keyword evidence="6 7" id="KW-0472">Membrane</keyword>
<feature type="transmembrane region" description="Helical" evidence="7">
    <location>
        <begin position="177"/>
        <end position="194"/>
    </location>
</feature>
<dbReference type="Pfam" id="PF07690">
    <property type="entry name" value="MFS_1"/>
    <property type="match status" value="1"/>
</dbReference>
<dbReference type="RefSeq" id="WP_106351133.1">
    <property type="nucleotide sequence ID" value="NZ_PVUE01000032.1"/>
</dbReference>
<dbReference type="EMBL" id="PVUE01000032">
    <property type="protein sequence ID" value="PRZ29695.1"/>
    <property type="molecule type" value="Genomic_DNA"/>
</dbReference>
<evidence type="ECO:0000256" key="5">
    <source>
        <dbReference type="ARBA" id="ARBA00022989"/>
    </source>
</evidence>